<evidence type="ECO:0000313" key="5">
    <source>
        <dbReference type="EMBL" id="KAJ2681196.1"/>
    </source>
</evidence>
<accession>A0A9W8GDJ1</accession>
<evidence type="ECO:0000256" key="2">
    <source>
        <dbReference type="ARBA" id="ARBA00006809"/>
    </source>
</evidence>
<dbReference type="SUPFAM" id="SSF48371">
    <property type="entry name" value="ARM repeat"/>
    <property type="match status" value="1"/>
</dbReference>
<dbReference type="GO" id="GO:0003887">
    <property type="term" value="F:DNA-directed DNA polymerase activity"/>
    <property type="evidence" value="ECO:0007669"/>
    <property type="project" value="UniProtKB-KW"/>
</dbReference>
<evidence type="ECO:0000313" key="6">
    <source>
        <dbReference type="Proteomes" id="UP001151518"/>
    </source>
</evidence>
<dbReference type="EC" id="2.7.7.7" evidence="5"/>
<gene>
    <name evidence="5" type="primary">POL5</name>
    <name evidence="5" type="ORF">GGI25_000151</name>
</gene>
<feature type="compositionally biased region" description="Polar residues" evidence="4">
    <location>
        <begin position="544"/>
        <end position="563"/>
    </location>
</feature>
<dbReference type="InterPro" id="IPR007015">
    <property type="entry name" value="DNA_pol_V/MYBBP1A"/>
</dbReference>
<dbReference type="EMBL" id="JANBTW010000001">
    <property type="protein sequence ID" value="KAJ2681196.1"/>
    <property type="molecule type" value="Genomic_DNA"/>
</dbReference>
<proteinExistence type="inferred from homology"/>
<feature type="region of interest" description="Disordered" evidence="4">
    <location>
        <begin position="544"/>
        <end position="569"/>
    </location>
</feature>
<dbReference type="Proteomes" id="UP001151518">
    <property type="component" value="Unassembled WGS sequence"/>
</dbReference>
<name>A0A9W8GDJ1_9FUNG</name>
<keyword evidence="5" id="KW-0239">DNA-directed DNA polymerase</keyword>
<evidence type="ECO:0000256" key="1">
    <source>
        <dbReference type="ARBA" id="ARBA00004123"/>
    </source>
</evidence>
<comment type="subcellular location">
    <subcellularLocation>
        <location evidence="1">Nucleus</location>
    </subcellularLocation>
</comment>
<sequence>MSSTLDFYWGLASLDEEKRIDAAANLITALCKFQAEMPETDDMALTEEDLNRICASDLAYAVKRLIKGLASPRDGARQGYSMALAELLNRVPNISVKLVLDLLWKSTEATNNMKGQEQRDMRFGRIFGLMALVQSDIITRTGTTPIEIRKIVMELTAVGAKKSYLREIAYVTLASMVPMLRKFSFTEELITMFVDVALDKGAIETPDELYLAMRLRREYPWYDWIAALPHWHGKHMLSQKNLKNFAPILCELSADKKELFSSWHPQLHMIWNEIFDLYFNKEREFELESLEPVTFDILWDAVVEKGLFAPGSTQFRRYWGFLLLERLLPYLSEETVPALMSPNLVLALSDNISLAKKSVLAKVSMRAAEMLIAVCESNTKVGLAVLTHLLNQKSAFKQTDSKNLNLRTMMANRIVAKLDSEAIVGYVNYLQKVFLTPKRVRTKSGVADRSLDTKASEKSIEKQRIWAVDQMIRVARFAQLPITDELTANVLHFFVAQAAFEPATKEPEKCGIPELATAAVPPLSINIRNHLSSSLVSFVGDLNKSSSQSQEGGNAETESSGQPQAGRMSIGCSRKGAAWSTLAVDKLLDCAANKKVTFALHELSKCKPELTSMAGVLHSMDKKAFEYAAAGSTVSARRVKCLELFLGNICLIAVFWTSKDIRAEFLEAASDVAKCYEQLIAQIDGLSKTPSKRKTRSSAKPEESAQESEPKPVEVLVDMILSFLTKDLNFLRRLCEQVFVPFADLMTTDAMDAIIGVLQAKEGADIEEDNVETEMDIDDMMEVDEALGNEDGANDSDVSMTEGDQDQLEAVDEELRRKIQEALGDASVIEDAGEASASGEEEEFDDEQMTVFDDKLAEIFRHKREQKIAARDLRISLINFKLRALDLVDVFLSKQPENPLVIRLMPAVVDLAKSTHADTRNKPIHDRTMGILRSRRTKYPVGFNSEDGLALLEAIHQRARRAQDRAELAMLGNVSAFVTRALFGNAKTDAERKVISEKAFELAKGAVVDLMTRKASPIHAEFFRPTVEKLLPSQLGIFWRLALVALTDYARPNQAVNVYRQVQTYTLVEIIAWTVSRLINESSDVKDVGPFADIVENVLHELQSALCDTILYAMSDRNKIPSSGKLQIEPLRLKEILASTIEIIQRCTKEAAFKEAAERAFETDEKWTKAIAGLSSPSNLFSLEIFRSFCKRMAKAEQLADPLALASVASSQGKKGKKASMRK</sequence>
<comment type="similarity">
    <text evidence="2">Belongs to the MYBBP1A family.</text>
</comment>
<dbReference type="Pfam" id="PF04931">
    <property type="entry name" value="DNA_pol_phi"/>
    <property type="match status" value="1"/>
</dbReference>
<reference evidence="5" key="1">
    <citation type="submission" date="2022-07" db="EMBL/GenBank/DDBJ databases">
        <title>Phylogenomic reconstructions and comparative analyses of Kickxellomycotina fungi.</title>
        <authorList>
            <person name="Reynolds N.K."/>
            <person name="Stajich J.E."/>
            <person name="Barry K."/>
            <person name="Grigoriev I.V."/>
            <person name="Crous P."/>
            <person name="Smith M.E."/>
        </authorList>
    </citation>
    <scope>NUCLEOTIDE SEQUENCE</scope>
    <source>
        <strain evidence="5">NRRL 3115</strain>
    </source>
</reference>
<dbReference type="PANTHER" id="PTHR13213">
    <property type="entry name" value="MYB-BINDING PROTEIN 1A FAMILY MEMBER"/>
    <property type="match status" value="1"/>
</dbReference>
<dbReference type="InterPro" id="IPR016024">
    <property type="entry name" value="ARM-type_fold"/>
</dbReference>
<dbReference type="PANTHER" id="PTHR13213:SF2">
    <property type="entry name" value="MYB-BINDING PROTEIN 1A"/>
    <property type="match status" value="1"/>
</dbReference>
<dbReference type="OrthoDB" id="342531at2759"/>
<keyword evidence="5" id="KW-0808">Transferase</keyword>
<dbReference type="GO" id="GO:0005730">
    <property type="term" value="C:nucleolus"/>
    <property type="evidence" value="ECO:0007669"/>
    <property type="project" value="InterPro"/>
</dbReference>
<dbReference type="GO" id="GO:0006355">
    <property type="term" value="P:regulation of DNA-templated transcription"/>
    <property type="evidence" value="ECO:0007669"/>
    <property type="project" value="InterPro"/>
</dbReference>
<organism evidence="5 6">
    <name type="scientific">Coemansia spiralis</name>
    <dbReference type="NCBI Taxonomy" id="417178"/>
    <lineage>
        <taxon>Eukaryota</taxon>
        <taxon>Fungi</taxon>
        <taxon>Fungi incertae sedis</taxon>
        <taxon>Zoopagomycota</taxon>
        <taxon>Kickxellomycotina</taxon>
        <taxon>Kickxellomycetes</taxon>
        <taxon>Kickxellales</taxon>
        <taxon>Kickxellaceae</taxon>
        <taxon>Coemansia</taxon>
    </lineage>
</organism>
<comment type="caution">
    <text evidence="5">The sequence shown here is derived from an EMBL/GenBank/DDBJ whole genome shotgun (WGS) entry which is preliminary data.</text>
</comment>
<dbReference type="GO" id="GO:0000182">
    <property type="term" value="F:rDNA binding"/>
    <property type="evidence" value="ECO:0007669"/>
    <property type="project" value="TreeGrafter"/>
</dbReference>
<evidence type="ECO:0000256" key="3">
    <source>
        <dbReference type="ARBA" id="ARBA00023242"/>
    </source>
</evidence>
<dbReference type="AlphaFoldDB" id="A0A9W8GDJ1"/>
<feature type="compositionally biased region" description="Basic and acidic residues" evidence="4">
    <location>
        <begin position="699"/>
        <end position="711"/>
    </location>
</feature>
<keyword evidence="5" id="KW-0548">Nucleotidyltransferase</keyword>
<feature type="region of interest" description="Disordered" evidence="4">
    <location>
        <begin position="689"/>
        <end position="711"/>
    </location>
</feature>
<keyword evidence="3" id="KW-0539">Nucleus</keyword>
<evidence type="ECO:0000256" key="4">
    <source>
        <dbReference type="SAM" id="MobiDB-lite"/>
    </source>
</evidence>
<protein>
    <submittedName>
        <fullName evidence="5">DNA-directed DNA polymerase</fullName>
        <ecNumber evidence="5">2.7.7.7</ecNumber>
    </submittedName>
</protein>